<comment type="similarity">
    <text evidence="2">Belongs to the patched family.</text>
</comment>
<evidence type="ECO:0000256" key="5">
    <source>
        <dbReference type="ARBA" id="ARBA00023136"/>
    </source>
</evidence>
<feature type="transmembrane region" description="Helical" evidence="8">
    <location>
        <begin position="871"/>
        <end position="892"/>
    </location>
</feature>
<dbReference type="InterPro" id="IPR004843">
    <property type="entry name" value="Calcineurin-like_PHP"/>
</dbReference>
<comment type="similarity">
    <text evidence="7">Belongs to the PPP phosphatase family.</text>
</comment>
<dbReference type="InterPro" id="IPR000731">
    <property type="entry name" value="SSD"/>
</dbReference>
<evidence type="ECO:0000256" key="7">
    <source>
        <dbReference type="RuleBase" id="RU004273"/>
    </source>
</evidence>
<dbReference type="SMART" id="SM00156">
    <property type="entry name" value="PP2Ac"/>
    <property type="match status" value="1"/>
</dbReference>
<accession>A0A3P7ERU8</accession>
<evidence type="ECO:0000256" key="8">
    <source>
        <dbReference type="SAM" id="Phobius"/>
    </source>
</evidence>
<dbReference type="GO" id="GO:0006897">
    <property type="term" value="P:endocytosis"/>
    <property type="evidence" value="ECO:0007669"/>
    <property type="project" value="TreeGrafter"/>
</dbReference>
<feature type="transmembrane region" description="Helical" evidence="8">
    <location>
        <begin position="437"/>
        <end position="465"/>
    </location>
</feature>
<dbReference type="Pfam" id="PF02460">
    <property type="entry name" value="Patched"/>
    <property type="match status" value="1"/>
</dbReference>
<feature type="transmembrane region" description="Helical" evidence="8">
    <location>
        <begin position="368"/>
        <end position="391"/>
    </location>
</feature>
<dbReference type="EC" id="3.1.3.16" evidence="7"/>
<dbReference type="PROSITE" id="PS50156">
    <property type="entry name" value="SSD"/>
    <property type="match status" value="1"/>
</dbReference>
<dbReference type="InterPro" id="IPR006186">
    <property type="entry name" value="Ser/Thr-sp_prot-phosphatase"/>
</dbReference>
<keyword evidence="3 8" id="KW-0812">Transmembrane</keyword>
<dbReference type="GO" id="GO:0018996">
    <property type="term" value="P:molting cycle, collagen and cuticulin-based cuticle"/>
    <property type="evidence" value="ECO:0007669"/>
    <property type="project" value="TreeGrafter"/>
</dbReference>
<feature type="transmembrane region" description="Helical" evidence="8">
    <location>
        <begin position="304"/>
        <end position="328"/>
    </location>
</feature>
<comment type="catalytic activity">
    <reaction evidence="7">
        <text>O-phospho-L-threonyl-[protein] + H2O = L-threonyl-[protein] + phosphate</text>
        <dbReference type="Rhea" id="RHEA:47004"/>
        <dbReference type="Rhea" id="RHEA-COMP:11060"/>
        <dbReference type="Rhea" id="RHEA-COMP:11605"/>
        <dbReference type="ChEBI" id="CHEBI:15377"/>
        <dbReference type="ChEBI" id="CHEBI:30013"/>
        <dbReference type="ChEBI" id="CHEBI:43474"/>
        <dbReference type="ChEBI" id="CHEBI:61977"/>
        <dbReference type="EC" id="3.1.3.16"/>
    </reaction>
</comment>
<feature type="transmembrane region" description="Helical" evidence="8">
    <location>
        <begin position="551"/>
        <end position="570"/>
    </location>
</feature>
<dbReference type="InterPro" id="IPR003392">
    <property type="entry name" value="PTHD_SSD"/>
</dbReference>
<dbReference type="PANTHER" id="PTHR10796">
    <property type="entry name" value="PATCHED-RELATED"/>
    <property type="match status" value="1"/>
</dbReference>
<evidence type="ECO:0000256" key="3">
    <source>
        <dbReference type="ARBA" id="ARBA00022692"/>
    </source>
</evidence>
<keyword evidence="11" id="KW-1185">Reference proteome</keyword>
<dbReference type="PANTHER" id="PTHR10796:SF103">
    <property type="entry name" value="SSD DOMAIN-CONTAINING PROTEIN"/>
    <property type="match status" value="1"/>
</dbReference>
<keyword evidence="4 8" id="KW-1133">Transmembrane helix</keyword>
<protein>
    <recommendedName>
        <fullName evidence="7">Serine/threonine-protein phosphatase</fullName>
        <ecNumber evidence="7">3.1.3.16</ecNumber>
    </recommendedName>
</protein>
<feature type="transmembrane region" description="Helical" evidence="8">
    <location>
        <begin position="764"/>
        <end position="785"/>
    </location>
</feature>
<keyword evidence="6" id="KW-0325">Glycoprotein</keyword>
<dbReference type="Proteomes" id="UP000270924">
    <property type="component" value="Unassembled WGS sequence"/>
</dbReference>
<keyword evidence="5 8" id="KW-0472">Membrane</keyword>
<dbReference type="Pfam" id="PF00149">
    <property type="entry name" value="Metallophos"/>
    <property type="match status" value="1"/>
</dbReference>
<organism evidence="10 11">
    <name type="scientific">Wuchereria bancrofti</name>
    <dbReference type="NCBI Taxonomy" id="6293"/>
    <lineage>
        <taxon>Eukaryota</taxon>
        <taxon>Metazoa</taxon>
        <taxon>Ecdysozoa</taxon>
        <taxon>Nematoda</taxon>
        <taxon>Chromadorea</taxon>
        <taxon>Rhabditida</taxon>
        <taxon>Spirurina</taxon>
        <taxon>Spiruromorpha</taxon>
        <taxon>Filarioidea</taxon>
        <taxon>Onchocercidae</taxon>
        <taxon>Wuchereria</taxon>
    </lineage>
</organism>
<feature type="transmembrane region" description="Helical" evidence="8">
    <location>
        <begin position="844"/>
        <end position="865"/>
    </location>
</feature>
<proteinExistence type="inferred from homology"/>
<dbReference type="InterPro" id="IPR029052">
    <property type="entry name" value="Metallo-depent_PP-like"/>
</dbReference>
<dbReference type="EMBL" id="UYWW01012161">
    <property type="protein sequence ID" value="VDM19087.1"/>
    <property type="molecule type" value="Genomic_DNA"/>
</dbReference>
<evidence type="ECO:0000256" key="6">
    <source>
        <dbReference type="ARBA" id="ARBA00023180"/>
    </source>
</evidence>
<evidence type="ECO:0000256" key="1">
    <source>
        <dbReference type="ARBA" id="ARBA00004141"/>
    </source>
</evidence>
<dbReference type="FunCoup" id="A0A3P7ERU8">
    <property type="interactions" value="6"/>
</dbReference>
<dbReference type="GO" id="GO:0030659">
    <property type="term" value="C:cytoplasmic vesicle membrane"/>
    <property type="evidence" value="ECO:0007669"/>
    <property type="project" value="TreeGrafter"/>
</dbReference>
<evidence type="ECO:0000256" key="2">
    <source>
        <dbReference type="ARBA" id="ARBA00005585"/>
    </source>
</evidence>
<dbReference type="OrthoDB" id="6510177at2759"/>
<dbReference type="SUPFAM" id="SSF56300">
    <property type="entry name" value="Metallo-dependent phosphatases"/>
    <property type="match status" value="1"/>
</dbReference>
<dbReference type="Gene3D" id="3.60.21.10">
    <property type="match status" value="1"/>
</dbReference>
<dbReference type="InParanoid" id="A0A3P7ERU8"/>
<evidence type="ECO:0000313" key="11">
    <source>
        <dbReference type="Proteomes" id="UP000270924"/>
    </source>
</evidence>
<dbReference type="AlphaFoldDB" id="A0A3P7ERU8"/>
<dbReference type="GO" id="GO:0004722">
    <property type="term" value="F:protein serine/threonine phosphatase activity"/>
    <property type="evidence" value="ECO:0007669"/>
    <property type="project" value="UniProtKB-EC"/>
</dbReference>
<dbReference type="Gene3D" id="1.20.1640.10">
    <property type="entry name" value="Multidrug efflux transporter AcrB transmembrane domain"/>
    <property type="match status" value="2"/>
</dbReference>
<dbReference type="OMA" id="NTDFDME"/>
<reference evidence="10 11" key="1">
    <citation type="submission" date="2018-11" db="EMBL/GenBank/DDBJ databases">
        <authorList>
            <consortium name="Pathogen Informatics"/>
        </authorList>
    </citation>
    <scope>NUCLEOTIDE SEQUENCE [LARGE SCALE GENOMIC DNA]</scope>
</reference>
<dbReference type="PRINTS" id="PR00114">
    <property type="entry name" value="STPHPHTASE"/>
</dbReference>
<sequence>MRSLEGIYRRYGRFVAIHPIPFLLLPLLTTFFSTVGLFRFHIDNDIWNIYSPINGLSRAEEKALERFEYASGVHHYRLRDHSSGILCNASGKKINRVWPRVTESTGLVLNIGPPRIKTTEYSNLNAIYELLQLLQILVNRKDGGNLMNDNSTDKILKMERFIANNITINDGYNSFTYRNICGVYCNDSNEVVLTFIKIAINMNGRSSSSIAFTFPKARIFEKYIFMGYSVGDLHYSEQDTTVVDGFKLFILHFMVDLNLPQGKRITKNFESQLRTLLMLATYESEDLEYALFSRDREIEEQQQITLAALPFLGVTALMLVAFMVISLTDFPFRNSQHIEAIFAVLSPVMALITSWGILWGVGLPFSNILTVVPFLVITIGVDDAFLILAAWRHSNPASDVETRIGETLTHSGTSVTVTSLTDVLCFMVGLFSNLPVVRLFCIYTSVAIMIDFIYQITFFIAFVAFSGRQKVNHPGEKALYSEQNLKSRNILDGLWSKIEQKDSHKLYSVDVSITKYCLSGDNSLSLKMMRKTSKKNEIILQKLVNILHLPFTKFVVVAAFITHIIVISYLCTKVNTDFDMENLYMENSSMNAISRQLQRFTLSEAFVVNFALYPMPNFADVFIRNKFDRLIEELETIPKFGMGSDGTVLWIRDFADAVAFWDDESNFWRQDKLLSTFREYEIEEKFITTEKRADGVEVISGFFWSITYHNMNNFLDVQELMQQRRSIISKYNKFFNVSSYHPLEKVPTESAASAATNFIQTASLNLEIIAVSAVILMSAVVYFFITDNNKKSEEHSHQPISIIVGSDANVKDLSILPSINNNIHCNNSSTIDTRARFLVTFKSVGWPVIQSGLSTLVGILPMVMVKAYVVAVFWKTVILLIVLGIIHALILLPIPKNGSIKTLLLKFHTDFLFHEAKKLFLSEPTLLDVEVPCVVIGDIHGQYEDLHRIFSVLGAGRKSGAVKRRFVFLGDYVDRGMNSLETICCLLAHKLMFPKMFNMLRGNHESSDINQTYGFQLELESRFPTNNEGFTLWNAFNELFACLPLAAIIHNKILCIHGGIGPELKCLNDIRKIKRPILDPTELPLACSLLWSDPMLDLKGFIKNSIRGAGYFFGEDTVIACCEQLNIDLIVRAHQMIMNGYGFFCKRRLVSVFSAPRYLLSKYLNCQNNKCAILQVEKDLRVGFILLCPVTPETQGKYLSTT</sequence>
<evidence type="ECO:0000313" key="10">
    <source>
        <dbReference type="EMBL" id="VDM19087.1"/>
    </source>
</evidence>
<feature type="transmembrane region" description="Helical" evidence="8">
    <location>
        <begin position="412"/>
        <end position="431"/>
    </location>
</feature>
<evidence type="ECO:0000259" key="9">
    <source>
        <dbReference type="PROSITE" id="PS50156"/>
    </source>
</evidence>
<gene>
    <name evidence="10" type="ORF">WBA_LOCUS10312</name>
</gene>
<feature type="transmembrane region" description="Helical" evidence="8">
    <location>
        <begin position="340"/>
        <end position="362"/>
    </location>
</feature>
<name>A0A3P7ERU8_WUCBA</name>
<keyword evidence="7" id="KW-0378">Hydrolase</keyword>
<dbReference type="InterPro" id="IPR051697">
    <property type="entry name" value="Patched_domain-protein"/>
</dbReference>
<dbReference type="SUPFAM" id="SSF82866">
    <property type="entry name" value="Multidrug efflux transporter AcrB transmembrane domain"/>
    <property type="match status" value="2"/>
</dbReference>
<feature type="transmembrane region" description="Helical" evidence="8">
    <location>
        <begin position="20"/>
        <end position="42"/>
    </location>
</feature>
<comment type="subcellular location">
    <subcellularLocation>
        <location evidence="1">Membrane</location>
        <topology evidence="1">Multi-pass membrane protein</topology>
    </subcellularLocation>
</comment>
<dbReference type="GO" id="GO:0005886">
    <property type="term" value="C:plasma membrane"/>
    <property type="evidence" value="ECO:0007669"/>
    <property type="project" value="TreeGrafter"/>
</dbReference>
<evidence type="ECO:0000256" key="4">
    <source>
        <dbReference type="ARBA" id="ARBA00022989"/>
    </source>
</evidence>
<dbReference type="PROSITE" id="PS00125">
    <property type="entry name" value="SER_THR_PHOSPHATASE"/>
    <property type="match status" value="1"/>
</dbReference>
<feature type="domain" description="SSD" evidence="9">
    <location>
        <begin position="308"/>
        <end position="465"/>
    </location>
</feature>